<feature type="transmembrane region" description="Helical" evidence="5">
    <location>
        <begin position="98"/>
        <end position="122"/>
    </location>
</feature>
<dbReference type="InterPro" id="IPR006214">
    <property type="entry name" value="Bax_inhibitor_1-related"/>
</dbReference>
<comment type="similarity">
    <text evidence="5">Belongs to the BI1 family.</text>
</comment>
<keyword evidence="2 5" id="KW-0812">Transmembrane</keyword>
<protein>
    <submittedName>
        <fullName evidence="7">Uncharacterized protein</fullName>
    </submittedName>
</protein>
<dbReference type="PANTHER" id="PTHR23291:SF47">
    <property type="entry name" value="TRANSMEMBRANE BAX INHIBITOR MOTIF CONTAINING 7"/>
    <property type="match status" value="1"/>
</dbReference>
<keyword evidence="3 5" id="KW-1133">Transmembrane helix</keyword>
<feature type="transmembrane region" description="Helical" evidence="5">
    <location>
        <begin position="219"/>
        <end position="238"/>
    </location>
</feature>
<dbReference type="Pfam" id="PF01027">
    <property type="entry name" value="Bax1-I"/>
    <property type="match status" value="1"/>
</dbReference>
<comment type="subcellular location">
    <subcellularLocation>
        <location evidence="1">Membrane</location>
        <topology evidence="1">Multi-pass membrane protein</topology>
    </subcellularLocation>
</comment>
<organism evidence="7 8">
    <name type="scientific">Euplotes crassus</name>
    <dbReference type="NCBI Taxonomy" id="5936"/>
    <lineage>
        <taxon>Eukaryota</taxon>
        <taxon>Sar</taxon>
        <taxon>Alveolata</taxon>
        <taxon>Ciliophora</taxon>
        <taxon>Intramacronucleata</taxon>
        <taxon>Spirotrichea</taxon>
        <taxon>Hypotrichia</taxon>
        <taxon>Euplotida</taxon>
        <taxon>Euplotidae</taxon>
        <taxon>Moneuplotes</taxon>
    </lineage>
</organism>
<evidence type="ECO:0000256" key="2">
    <source>
        <dbReference type="ARBA" id="ARBA00022692"/>
    </source>
</evidence>
<dbReference type="EMBL" id="CAMPGE010017245">
    <property type="protein sequence ID" value="CAI2375744.1"/>
    <property type="molecule type" value="Genomic_DNA"/>
</dbReference>
<name>A0AAD1XNH0_EUPCR</name>
<evidence type="ECO:0000256" key="5">
    <source>
        <dbReference type="RuleBase" id="RU004379"/>
    </source>
</evidence>
<feature type="region of interest" description="Disordered" evidence="6">
    <location>
        <begin position="31"/>
        <end position="51"/>
    </location>
</feature>
<evidence type="ECO:0000256" key="4">
    <source>
        <dbReference type="ARBA" id="ARBA00023136"/>
    </source>
</evidence>
<proteinExistence type="inferred from homology"/>
<evidence type="ECO:0000313" key="8">
    <source>
        <dbReference type="Proteomes" id="UP001295684"/>
    </source>
</evidence>
<evidence type="ECO:0000256" key="3">
    <source>
        <dbReference type="ARBA" id="ARBA00022989"/>
    </source>
</evidence>
<evidence type="ECO:0000313" key="7">
    <source>
        <dbReference type="EMBL" id="CAI2375744.1"/>
    </source>
</evidence>
<keyword evidence="4 5" id="KW-0472">Membrane</keyword>
<feature type="transmembrane region" description="Helical" evidence="5">
    <location>
        <begin position="134"/>
        <end position="154"/>
    </location>
</feature>
<feature type="transmembrane region" description="Helical" evidence="5">
    <location>
        <begin position="192"/>
        <end position="212"/>
    </location>
</feature>
<dbReference type="Proteomes" id="UP001295684">
    <property type="component" value="Unassembled WGS sequence"/>
</dbReference>
<gene>
    <name evidence="7" type="ORF">ECRASSUSDP1_LOCUS17108</name>
</gene>
<feature type="transmembrane region" description="Helical" evidence="5">
    <location>
        <begin position="284"/>
        <end position="302"/>
    </location>
</feature>
<evidence type="ECO:0000256" key="6">
    <source>
        <dbReference type="SAM" id="MobiDB-lite"/>
    </source>
</evidence>
<dbReference type="AlphaFoldDB" id="A0AAD1XNH0"/>
<reference evidence="7" key="1">
    <citation type="submission" date="2023-07" db="EMBL/GenBank/DDBJ databases">
        <authorList>
            <consortium name="AG Swart"/>
            <person name="Singh M."/>
            <person name="Singh A."/>
            <person name="Seah K."/>
            <person name="Emmerich C."/>
        </authorList>
    </citation>
    <scope>NUCLEOTIDE SEQUENCE</scope>
    <source>
        <strain evidence="7">DP1</strain>
    </source>
</reference>
<comment type="caution">
    <text evidence="7">The sequence shown here is derived from an EMBL/GenBank/DDBJ whole genome shotgun (WGS) entry which is preliminary data.</text>
</comment>
<dbReference type="GO" id="GO:0016020">
    <property type="term" value="C:membrane"/>
    <property type="evidence" value="ECO:0007669"/>
    <property type="project" value="UniProtKB-SubCell"/>
</dbReference>
<feature type="transmembrane region" description="Helical" evidence="5">
    <location>
        <begin position="244"/>
        <end position="263"/>
    </location>
</feature>
<evidence type="ECO:0000256" key="1">
    <source>
        <dbReference type="ARBA" id="ARBA00004141"/>
    </source>
</evidence>
<accession>A0AAD1XNH0</accession>
<dbReference type="PANTHER" id="PTHR23291">
    <property type="entry name" value="BAX INHIBITOR-RELATED"/>
    <property type="match status" value="1"/>
</dbReference>
<keyword evidence="8" id="KW-1185">Reference proteome</keyword>
<feature type="transmembrane region" description="Helical" evidence="5">
    <location>
        <begin position="166"/>
        <end position="186"/>
    </location>
</feature>
<sequence length="305" mass="34311">MEKASSDQIDKIDMDDPVIAAELEGRKIHQPYHNTTNYLPAEGGTGPGYDTFNNDPYPQKPDQYVLGNLEADENERENDGKFLDAFKKLRGEDDRQNFLIKVLSILALQVLLTVVIITGIWMNKNVKKYLQDNIWVYFTALALTIVVICAVACFRSIGRKVPYNYIALTLFTVFESIMLATITSFYDAKDVFISAFLALVMFTTLVVIALSTKRSVKTVCAMLTVAIVLSFAMIPFLIFASSRWVVILVSVVGLVVAAIYVVIDIDMITEKYGLDYDEYVFASIQLYLDLAMIFVYILALFGDRS</sequence>